<evidence type="ECO:0000313" key="2">
    <source>
        <dbReference type="EMBL" id="GAA1492297.1"/>
    </source>
</evidence>
<comment type="caution">
    <text evidence="2">The sequence shown here is derived from an EMBL/GenBank/DDBJ whole genome shotgun (WGS) entry which is preliminary data.</text>
</comment>
<keyword evidence="1" id="KW-0472">Membrane</keyword>
<dbReference type="Proteomes" id="UP001501742">
    <property type="component" value="Unassembled WGS sequence"/>
</dbReference>
<name>A0ABP4K0M2_9MICO</name>
<protein>
    <recommendedName>
        <fullName evidence="4">DUF2530 domain-containing protein</fullName>
    </recommendedName>
</protein>
<evidence type="ECO:0000313" key="3">
    <source>
        <dbReference type="Proteomes" id="UP001501742"/>
    </source>
</evidence>
<accession>A0ABP4K0M2</accession>
<keyword evidence="3" id="KW-1185">Reference proteome</keyword>
<reference evidence="3" key="1">
    <citation type="journal article" date="2019" name="Int. J. Syst. Evol. Microbiol.">
        <title>The Global Catalogue of Microorganisms (GCM) 10K type strain sequencing project: providing services to taxonomists for standard genome sequencing and annotation.</title>
        <authorList>
            <consortium name="The Broad Institute Genomics Platform"/>
            <consortium name="The Broad Institute Genome Sequencing Center for Infectious Disease"/>
            <person name="Wu L."/>
            <person name="Ma J."/>
        </authorList>
    </citation>
    <scope>NUCLEOTIDE SEQUENCE [LARGE SCALE GENOMIC DNA]</scope>
    <source>
        <strain evidence="3">JCM 12140</strain>
    </source>
</reference>
<evidence type="ECO:0008006" key="4">
    <source>
        <dbReference type="Google" id="ProtNLM"/>
    </source>
</evidence>
<dbReference type="RefSeq" id="WP_204607559.1">
    <property type="nucleotide sequence ID" value="NZ_BAAAJX010000003.1"/>
</dbReference>
<evidence type="ECO:0000256" key="1">
    <source>
        <dbReference type="SAM" id="Phobius"/>
    </source>
</evidence>
<sequence>MAQRAPLRPTSRIEEAIGFVGCFGLLFFGVTVFCELTGRPALGWALALFGTVVAVVLLDRWRRRVLRRTADAARTDRAPTVTRVSGR</sequence>
<dbReference type="EMBL" id="BAAAJX010000003">
    <property type="protein sequence ID" value="GAA1492297.1"/>
    <property type="molecule type" value="Genomic_DNA"/>
</dbReference>
<feature type="transmembrane region" description="Helical" evidence="1">
    <location>
        <begin position="40"/>
        <end position="58"/>
    </location>
</feature>
<keyword evidence="1" id="KW-0812">Transmembrane</keyword>
<proteinExistence type="predicted"/>
<feature type="transmembrane region" description="Helical" evidence="1">
    <location>
        <begin position="16"/>
        <end position="34"/>
    </location>
</feature>
<keyword evidence="1" id="KW-1133">Transmembrane helix</keyword>
<gene>
    <name evidence="2" type="ORF">GCM10009627_06430</name>
</gene>
<organism evidence="2 3">
    <name type="scientific">Curtobacterium herbarum</name>
    <dbReference type="NCBI Taxonomy" id="150122"/>
    <lineage>
        <taxon>Bacteria</taxon>
        <taxon>Bacillati</taxon>
        <taxon>Actinomycetota</taxon>
        <taxon>Actinomycetes</taxon>
        <taxon>Micrococcales</taxon>
        <taxon>Microbacteriaceae</taxon>
        <taxon>Curtobacterium</taxon>
    </lineage>
</organism>